<protein>
    <submittedName>
        <fullName evidence="1">Uncharacterized protein</fullName>
    </submittedName>
</protein>
<accession>A0ACC2KLK6</accession>
<reference evidence="1 2" key="1">
    <citation type="journal article" date="2022" name="Hortic Res">
        <title>A haplotype resolved chromosomal level avocado genome allows analysis of novel avocado genes.</title>
        <authorList>
            <person name="Nath O."/>
            <person name="Fletcher S.J."/>
            <person name="Hayward A."/>
            <person name="Shaw L.M."/>
            <person name="Masouleh A.K."/>
            <person name="Furtado A."/>
            <person name="Henry R.J."/>
            <person name="Mitter N."/>
        </authorList>
    </citation>
    <scope>NUCLEOTIDE SEQUENCE [LARGE SCALE GENOMIC DNA]</scope>
    <source>
        <strain evidence="2">cv. Hass</strain>
    </source>
</reference>
<keyword evidence="2" id="KW-1185">Reference proteome</keyword>
<organism evidence="1 2">
    <name type="scientific">Persea americana</name>
    <name type="common">Avocado</name>
    <dbReference type="NCBI Taxonomy" id="3435"/>
    <lineage>
        <taxon>Eukaryota</taxon>
        <taxon>Viridiplantae</taxon>
        <taxon>Streptophyta</taxon>
        <taxon>Embryophyta</taxon>
        <taxon>Tracheophyta</taxon>
        <taxon>Spermatophyta</taxon>
        <taxon>Magnoliopsida</taxon>
        <taxon>Magnoliidae</taxon>
        <taxon>Laurales</taxon>
        <taxon>Lauraceae</taxon>
        <taxon>Persea</taxon>
    </lineage>
</organism>
<evidence type="ECO:0000313" key="1">
    <source>
        <dbReference type="EMBL" id="KAJ8621839.1"/>
    </source>
</evidence>
<sequence length="84" mass="9208">MEKNGKMTLPGDENKEIGMPQIPLGEDCKLQEEKNGDGRSGASRGGIGDDENSGFEEASMQRRTMRTLASRRPRCNDGRALLIV</sequence>
<dbReference type="EMBL" id="CM056818">
    <property type="protein sequence ID" value="KAJ8621839.1"/>
    <property type="molecule type" value="Genomic_DNA"/>
</dbReference>
<gene>
    <name evidence="1" type="ORF">MRB53_030368</name>
</gene>
<comment type="caution">
    <text evidence="1">The sequence shown here is derived from an EMBL/GenBank/DDBJ whole genome shotgun (WGS) entry which is preliminary data.</text>
</comment>
<name>A0ACC2KLK6_PERAE</name>
<dbReference type="Proteomes" id="UP001234297">
    <property type="component" value="Chromosome 10"/>
</dbReference>
<proteinExistence type="predicted"/>
<evidence type="ECO:0000313" key="2">
    <source>
        <dbReference type="Proteomes" id="UP001234297"/>
    </source>
</evidence>